<dbReference type="Gene3D" id="2.60.40.2630">
    <property type="match status" value="1"/>
</dbReference>
<dbReference type="InterPro" id="IPR025049">
    <property type="entry name" value="Mfa-like_1"/>
</dbReference>
<name>A0A1H3X0S0_9BACT</name>
<dbReference type="EMBL" id="FNRI01000001">
    <property type="protein sequence ID" value="SDZ92999.1"/>
    <property type="molecule type" value="Genomic_DNA"/>
</dbReference>
<evidence type="ECO:0000256" key="1">
    <source>
        <dbReference type="SAM" id="SignalP"/>
    </source>
</evidence>
<dbReference type="PROSITE" id="PS51257">
    <property type="entry name" value="PROKAR_LIPOPROTEIN"/>
    <property type="match status" value="1"/>
</dbReference>
<dbReference type="InterPro" id="IPR042278">
    <property type="entry name" value="Mfa-like_1_N"/>
</dbReference>
<organism evidence="2 3">
    <name type="scientific">Alistipes timonensis JC136</name>
    <dbReference type="NCBI Taxonomy" id="1033731"/>
    <lineage>
        <taxon>Bacteria</taxon>
        <taxon>Pseudomonadati</taxon>
        <taxon>Bacteroidota</taxon>
        <taxon>Bacteroidia</taxon>
        <taxon>Bacteroidales</taxon>
        <taxon>Rikenellaceae</taxon>
        <taxon>Alistipes</taxon>
    </lineage>
</organism>
<dbReference type="Gene3D" id="2.60.40.2620">
    <property type="entry name" value="Fimbrillin-like"/>
    <property type="match status" value="1"/>
</dbReference>
<dbReference type="AlphaFoldDB" id="A0A1H3X0S0"/>
<feature type="chain" id="PRO_5010367551" evidence="1">
    <location>
        <begin position="22"/>
        <end position="330"/>
    </location>
</feature>
<evidence type="ECO:0000313" key="3">
    <source>
        <dbReference type="Proteomes" id="UP000183253"/>
    </source>
</evidence>
<keyword evidence="3" id="KW-1185">Reference proteome</keyword>
<keyword evidence="1" id="KW-0732">Signal</keyword>
<evidence type="ECO:0000313" key="2">
    <source>
        <dbReference type="EMBL" id="SDZ92999.1"/>
    </source>
</evidence>
<sequence>MKNLFLAAAVAVLACTGCTTGDEGAIPIPPQENPVNFSTEIAAVTRTAPNEKANFANGDKFSVTATQALGAAAATSWMDNLVLTKSVEGTWSAGDSYFFMKGYKYSFAAYSPTETVLTMTDPGAVPYTVVETLADQKDLLYAVASKDFTTEAVTATVAFTFNHALTQVRFSAKTAKDYSAFYTVTMKNIALKGVNSQGTLNFSDGSWTLASPAAPLDYSVDYDKVLSSAEAEMTTAGNDVLMLIPQDPTGAEKLVVTFDVAAVSGKGDPTLAGTGKTLKLDIPSKVWTSGYAYTYQITLNLDGTFGWTASDIADPTISPWKDGDKIPVNN</sequence>
<accession>A0A1H3X0S0</accession>
<gene>
    <name evidence="2" type="ORF">SAMN05444145_10171</name>
</gene>
<protein>
    <submittedName>
        <fullName evidence="2">Fimbrillin-like</fullName>
    </submittedName>
</protein>
<dbReference type="CDD" id="cd13120">
    <property type="entry name" value="BF2867_like_N"/>
    <property type="match status" value="1"/>
</dbReference>
<dbReference type="RefSeq" id="WP_010258694.1">
    <property type="nucleotide sequence ID" value="NZ_CAEG01000001.1"/>
</dbReference>
<proteinExistence type="predicted"/>
<dbReference type="CDD" id="cd13121">
    <property type="entry name" value="BF2867_like_C"/>
    <property type="match status" value="1"/>
</dbReference>
<reference evidence="2 3" key="1">
    <citation type="submission" date="2016-10" db="EMBL/GenBank/DDBJ databases">
        <authorList>
            <person name="de Groot N.N."/>
        </authorList>
    </citation>
    <scope>NUCLEOTIDE SEQUENCE [LARGE SCALE GENOMIC DNA]</scope>
    <source>
        <strain evidence="2 3">DSM 25383</strain>
    </source>
</reference>
<dbReference type="Proteomes" id="UP000183253">
    <property type="component" value="Unassembled WGS sequence"/>
</dbReference>
<dbReference type="OrthoDB" id="1091951at2"/>
<dbReference type="Pfam" id="PF13149">
    <property type="entry name" value="Mfa_like_1"/>
    <property type="match status" value="1"/>
</dbReference>
<feature type="signal peptide" evidence="1">
    <location>
        <begin position="1"/>
        <end position="21"/>
    </location>
</feature>